<accession>A0ACC1YE85</accession>
<gene>
    <name evidence="1" type="ORF">OWV82_008686</name>
</gene>
<sequence>MEANFMGMKYDLKWQDPDRCSRVVVINYSASDNEHKDLFAGERQRTNQDGQSFCNEASDLEEDDVLLSTYESDDNELVFVSILMLRTR</sequence>
<reference evidence="1 2" key="1">
    <citation type="journal article" date="2023" name="Science">
        <title>Complex scaffold remodeling in plant triterpene biosynthesis.</title>
        <authorList>
            <person name="De La Pena R."/>
            <person name="Hodgson H."/>
            <person name="Liu J.C."/>
            <person name="Stephenson M.J."/>
            <person name="Martin A.C."/>
            <person name="Owen C."/>
            <person name="Harkess A."/>
            <person name="Leebens-Mack J."/>
            <person name="Jimenez L.E."/>
            <person name="Osbourn A."/>
            <person name="Sattely E.S."/>
        </authorList>
    </citation>
    <scope>NUCLEOTIDE SEQUENCE [LARGE SCALE GENOMIC DNA]</scope>
    <source>
        <strain evidence="2">cv. JPN11</strain>
        <tissue evidence="1">Leaf</tissue>
    </source>
</reference>
<dbReference type="Proteomes" id="UP001164539">
    <property type="component" value="Chromosome 4"/>
</dbReference>
<comment type="caution">
    <text evidence="1">The sequence shown here is derived from an EMBL/GenBank/DDBJ whole genome shotgun (WGS) entry which is preliminary data.</text>
</comment>
<protein>
    <submittedName>
        <fullName evidence="1">Uncharacterized protein</fullName>
    </submittedName>
</protein>
<evidence type="ECO:0000313" key="2">
    <source>
        <dbReference type="Proteomes" id="UP001164539"/>
    </source>
</evidence>
<evidence type="ECO:0000313" key="1">
    <source>
        <dbReference type="EMBL" id="KAJ4720945.1"/>
    </source>
</evidence>
<name>A0ACC1YE85_MELAZ</name>
<organism evidence="1 2">
    <name type="scientific">Melia azedarach</name>
    <name type="common">Chinaberry tree</name>
    <dbReference type="NCBI Taxonomy" id="155640"/>
    <lineage>
        <taxon>Eukaryota</taxon>
        <taxon>Viridiplantae</taxon>
        <taxon>Streptophyta</taxon>
        <taxon>Embryophyta</taxon>
        <taxon>Tracheophyta</taxon>
        <taxon>Spermatophyta</taxon>
        <taxon>Magnoliopsida</taxon>
        <taxon>eudicotyledons</taxon>
        <taxon>Gunneridae</taxon>
        <taxon>Pentapetalae</taxon>
        <taxon>rosids</taxon>
        <taxon>malvids</taxon>
        <taxon>Sapindales</taxon>
        <taxon>Meliaceae</taxon>
        <taxon>Melia</taxon>
    </lineage>
</organism>
<proteinExistence type="predicted"/>
<keyword evidence="2" id="KW-1185">Reference proteome</keyword>
<dbReference type="EMBL" id="CM051397">
    <property type="protein sequence ID" value="KAJ4720945.1"/>
    <property type="molecule type" value="Genomic_DNA"/>
</dbReference>